<feature type="region of interest" description="Disordered" evidence="1">
    <location>
        <begin position="454"/>
        <end position="508"/>
    </location>
</feature>
<feature type="compositionally biased region" description="Polar residues" evidence="1">
    <location>
        <begin position="475"/>
        <end position="507"/>
    </location>
</feature>
<reference evidence="2 3" key="1">
    <citation type="submission" date="2019-04" db="EMBL/GenBank/DDBJ databases">
        <title>Friends and foes A comparative genomics study of 23 Aspergillus species from section Flavi.</title>
        <authorList>
            <consortium name="DOE Joint Genome Institute"/>
            <person name="Kjaerbolling I."/>
            <person name="Vesth T."/>
            <person name="Frisvad J.C."/>
            <person name="Nybo J.L."/>
            <person name="Theobald S."/>
            <person name="Kildgaard S."/>
            <person name="Isbrandt T."/>
            <person name="Kuo A."/>
            <person name="Sato A."/>
            <person name="Lyhne E.K."/>
            <person name="Kogle M.E."/>
            <person name="Wiebenga A."/>
            <person name="Kun R.S."/>
            <person name="Lubbers R.J."/>
            <person name="Makela M.R."/>
            <person name="Barry K."/>
            <person name="Chovatia M."/>
            <person name="Clum A."/>
            <person name="Daum C."/>
            <person name="Haridas S."/>
            <person name="He G."/>
            <person name="LaButti K."/>
            <person name="Lipzen A."/>
            <person name="Mondo S."/>
            <person name="Riley R."/>
            <person name="Salamov A."/>
            <person name="Simmons B.A."/>
            <person name="Magnuson J.K."/>
            <person name="Henrissat B."/>
            <person name="Mortensen U.H."/>
            <person name="Larsen T.O."/>
            <person name="Devries R.P."/>
            <person name="Grigoriev I.V."/>
            <person name="Machida M."/>
            <person name="Baker S.E."/>
            <person name="Andersen M.R."/>
        </authorList>
    </citation>
    <scope>NUCLEOTIDE SEQUENCE [LARGE SCALE GENOMIC DNA]</scope>
    <source>
        <strain evidence="2 3">CBS 117626</strain>
    </source>
</reference>
<protein>
    <submittedName>
        <fullName evidence="2">Uncharacterized protein</fullName>
    </submittedName>
</protein>
<evidence type="ECO:0000256" key="1">
    <source>
        <dbReference type="SAM" id="MobiDB-lite"/>
    </source>
</evidence>
<feature type="compositionally biased region" description="Polar residues" evidence="1">
    <location>
        <begin position="457"/>
        <end position="467"/>
    </location>
</feature>
<keyword evidence="3" id="KW-1185">Reference proteome</keyword>
<feature type="region of interest" description="Disordered" evidence="1">
    <location>
        <begin position="530"/>
        <end position="594"/>
    </location>
</feature>
<feature type="compositionally biased region" description="Basic and acidic residues" evidence="1">
    <location>
        <begin position="1"/>
        <end position="17"/>
    </location>
</feature>
<gene>
    <name evidence="2" type="ORF">BDV40DRAFT_188522</name>
</gene>
<feature type="region of interest" description="Disordered" evidence="1">
    <location>
        <begin position="74"/>
        <end position="99"/>
    </location>
</feature>
<proteinExistence type="predicted"/>
<organism evidence="2 3">
    <name type="scientific">Aspergillus tamarii</name>
    <dbReference type="NCBI Taxonomy" id="41984"/>
    <lineage>
        <taxon>Eukaryota</taxon>
        <taxon>Fungi</taxon>
        <taxon>Dikarya</taxon>
        <taxon>Ascomycota</taxon>
        <taxon>Pezizomycotina</taxon>
        <taxon>Eurotiomycetes</taxon>
        <taxon>Eurotiomycetidae</taxon>
        <taxon>Eurotiales</taxon>
        <taxon>Aspergillaceae</taxon>
        <taxon>Aspergillus</taxon>
        <taxon>Aspergillus subgen. Circumdati</taxon>
    </lineage>
</organism>
<dbReference type="EMBL" id="ML738590">
    <property type="protein sequence ID" value="KAE8167188.1"/>
    <property type="molecule type" value="Genomic_DNA"/>
</dbReference>
<evidence type="ECO:0000313" key="2">
    <source>
        <dbReference type="EMBL" id="KAE8167188.1"/>
    </source>
</evidence>
<feature type="compositionally biased region" description="Polar residues" evidence="1">
    <location>
        <begin position="575"/>
        <end position="590"/>
    </location>
</feature>
<feature type="region of interest" description="Disordered" evidence="1">
    <location>
        <begin position="1"/>
        <end position="43"/>
    </location>
</feature>
<evidence type="ECO:0000313" key="3">
    <source>
        <dbReference type="Proteomes" id="UP000326950"/>
    </source>
</evidence>
<accession>A0A5N6V852</accession>
<feature type="compositionally biased region" description="Polar residues" evidence="1">
    <location>
        <begin position="75"/>
        <end position="84"/>
    </location>
</feature>
<dbReference type="AlphaFoldDB" id="A0A5N6V852"/>
<name>A0A5N6V852_ASPTM</name>
<dbReference type="OrthoDB" id="5378502at2759"/>
<dbReference type="Proteomes" id="UP000326950">
    <property type="component" value="Unassembled WGS sequence"/>
</dbReference>
<feature type="compositionally biased region" description="Polar residues" evidence="1">
    <location>
        <begin position="551"/>
        <end position="568"/>
    </location>
</feature>
<sequence length="661" mass="74746">MRLRDSIRPPERYESEHFYTSLGQKSLRQHRNTNRPPYIDFNPDLPPAVFPTLDFPRPAVPEADQGARNWGEEANNATTSQQGREQPGSHGETKDNRDTRVYLEDIPIHQVENYVSSNGDLNPFYVQNTATMAAADSSSASNDLHNETDDSIDVYDESTHEMSDPKWSDLCPGIRVEIFDNLLQCYTWKDACHKLNLSREDQEEVEEHISARDRQMEREESQMNNMRRQQLRALLKIDNSARHLLGSHQFVFRKISRGTIGHLRPSTRPDYLMCHAKDVMNAKKYLRQQGLDPRYAGDWGNSISLTHSPENDQDQDMSNLKKQVNCAQYMELATDTTDDYMMDFAFDDKAPTSILDKQSFINTIGTAPIASARDMALCRGNLNAAPRWLNLLYQHSIRNYQPAFQENKLVCLKIGTERAAQIHDTQTIACIQPAKLVKHFPPIDAIYYDHTSWPPGATQNNGAGTNPTMPPRPRSTLNSESQPLERTMGGNWSYSSFGPHPATSSKRFQQKLEDARLETQRARRRRMQQLAGGRGYEPYFTPRQSPEGISRSPSTSTGGCMSPNSSNELYGASMPSHSEGSSGTVTSIETSLDDATKRRTALGTTYSLRTASNPYDSENLWTQPSVTHTMQVDEEQERLSYEDEHCSTDDEVVLLPVGIGH</sequence>